<dbReference type="RefSeq" id="WP_311951550.1">
    <property type="nucleotide sequence ID" value="NZ_JAVLVU010000001.1"/>
</dbReference>
<gene>
    <name evidence="4" type="ORF">QE417_003286</name>
</gene>
<dbReference type="Gene3D" id="3.90.1150.10">
    <property type="entry name" value="Aspartate Aminotransferase, domain 1"/>
    <property type="match status" value="1"/>
</dbReference>
<evidence type="ECO:0000313" key="5">
    <source>
        <dbReference type="Proteomes" id="UP001258315"/>
    </source>
</evidence>
<accession>A0ABU3GWS9</accession>
<dbReference type="InterPro" id="IPR015421">
    <property type="entry name" value="PyrdxlP-dep_Trfase_major"/>
</dbReference>
<evidence type="ECO:0000256" key="1">
    <source>
        <dbReference type="ARBA" id="ARBA00022898"/>
    </source>
</evidence>
<proteinExistence type="inferred from homology"/>
<name>A0ABU3GWS9_9SPHI</name>
<reference evidence="5" key="1">
    <citation type="submission" date="2023-07" db="EMBL/GenBank/DDBJ databases">
        <title>Functional and genomic diversity of the sorghum phyllosphere microbiome.</title>
        <authorList>
            <person name="Shade A."/>
        </authorList>
    </citation>
    <scope>NUCLEOTIDE SEQUENCE [LARGE SCALE GENOMIC DNA]</scope>
    <source>
        <strain evidence="5">SORGH_AS_0422</strain>
    </source>
</reference>
<dbReference type="PANTHER" id="PTHR30244">
    <property type="entry name" value="TRANSAMINASE"/>
    <property type="match status" value="1"/>
</dbReference>
<evidence type="ECO:0000256" key="2">
    <source>
        <dbReference type="ARBA" id="ARBA00037999"/>
    </source>
</evidence>
<comment type="similarity">
    <text evidence="2 3">Belongs to the DegT/DnrJ/EryC1 family.</text>
</comment>
<evidence type="ECO:0000256" key="3">
    <source>
        <dbReference type="RuleBase" id="RU004508"/>
    </source>
</evidence>
<dbReference type="Gene3D" id="3.40.640.10">
    <property type="entry name" value="Type I PLP-dependent aspartate aminotransferase-like (Major domain)"/>
    <property type="match status" value="1"/>
</dbReference>
<dbReference type="SUPFAM" id="SSF53383">
    <property type="entry name" value="PLP-dependent transferases"/>
    <property type="match status" value="1"/>
</dbReference>
<keyword evidence="5" id="KW-1185">Reference proteome</keyword>
<protein>
    <submittedName>
        <fullName evidence="4">dTDP-4-amino-4,6-dideoxygalactose transaminase</fullName>
    </submittedName>
</protein>
<dbReference type="PIRSF" id="PIRSF000390">
    <property type="entry name" value="PLP_StrS"/>
    <property type="match status" value="1"/>
</dbReference>
<dbReference type="Pfam" id="PF01041">
    <property type="entry name" value="DegT_DnrJ_EryC1"/>
    <property type="match status" value="1"/>
</dbReference>
<dbReference type="EMBL" id="JAVLVU010000001">
    <property type="protein sequence ID" value="MDT3404214.1"/>
    <property type="molecule type" value="Genomic_DNA"/>
</dbReference>
<organism evidence="4 5">
    <name type="scientific">Mucilaginibacter terrae</name>
    <dbReference type="NCBI Taxonomy" id="1955052"/>
    <lineage>
        <taxon>Bacteria</taxon>
        <taxon>Pseudomonadati</taxon>
        <taxon>Bacteroidota</taxon>
        <taxon>Sphingobacteriia</taxon>
        <taxon>Sphingobacteriales</taxon>
        <taxon>Sphingobacteriaceae</taxon>
        <taxon>Mucilaginibacter</taxon>
    </lineage>
</organism>
<keyword evidence="1 3" id="KW-0663">Pyridoxal phosphate</keyword>
<sequence length="361" mass="40815">MIAYENLLELNKPFTARFKQQFDEFLASGWYILGNSVKKFEQEYAAWNNSTYCIGVANGLDALTLALKAYNFEPGSEVIVPSNTYIATILAILNNNLTPVLVEPDIRTYNIDPKLIEQAITPRTRAIMAVHLYGKCCAMEAILTIKNKHNLVLVEDCAQAHGATLNGQKTGTFGEFGAFSFYPTKNLGALGDAGAVNTNDERLAGIIMQLRNYGSDKKYYNERIGTNSRLDELQAAFLSVKLEALDDINNHKRKLANLYLQHLKSDFILPVVEDGYEDVYHIFNVRHERRDDLKAYLLEKCIGTEIHYPVPPHEQKAMQEVLKGQNFPIAKEIHQTTLSLPCSYWHTEEQIEQVVEAMNGF</sequence>
<evidence type="ECO:0000313" key="4">
    <source>
        <dbReference type="EMBL" id="MDT3404214.1"/>
    </source>
</evidence>
<dbReference type="CDD" id="cd00616">
    <property type="entry name" value="AHBA_syn"/>
    <property type="match status" value="1"/>
</dbReference>
<dbReference type="InterPro" id="IPR000653">
    <property type="entry name" value="DegT/StrS_aminotransferase"/>
</dbReference>
<dbReference type="Proteomes" id="UP001258315">
    <property type="component" value="Unassembled WGS sequence"/>
</dbReference>
<dbReference type="InterPro" id="IPR015422">
    <property type="entry name" value="PyrdxlP-dep_Trfase_small"/>
</dbReference>
<dbReference type="PANTHER" id="PTHR30244:SF36">
    <property type="entry name" value="3-OXO-GLUCOSE-6-PHOSPHATE:GLUTAMATE AMINOTRANSFERASE"/>
    <property type="match status" value="1"/>
</dbReference>
<dbReference type="InterPro" id="IPR015424">
    <property type="entry name" value="PyrdxlP-dep_Trfase"/>
</dbReference>
<comment type="caution">
    <text evidence="4">The sequence shown here is derived from an EMBL/GenBank/DDBJ whole genome shotgun (WGS) entry which is preliminary data.</text>
</comment>